<organism evidence="2 3">
    <name type="scientific">Hypsibius exemplaris</name>
    <name type="common">Freshwater tardigrade</name>
    <dbReference type="NCBI Taxonomy" id="2072580"/>
    <lineage>
        <taxon>Eukaryota</taxon>
        <taxon>Metazoa</taxon>
        <taxon>Ecdysozoa</taxon>
        <taxon>Tardigrada</taxon>
        <taxon>Eutardigrada</taxon>
        <taxon>Parachela</taxon>
        <taxon>Hypsibioidea</taxon>
        <taxon>Hypsibiidae</taxon>
        <taxon>Hypsibius</taxon>
    </lineage>
</organism>
<accession>A0A1W0X2J5</accession>
<gene>
    <name evidence="2" type="ORF">BV898_04250</name>
</gene>
<feature type="region of interest" description="Disordered" evidence="1">
    <location>
        <begin position="312"/>
        <end position="331"/>
    </location>
</feature>
<name>A0A1W0X2J5_HYPEX</name>
<feature type="compositionally biased region" description="Basic residues" evidence="1">
    <location>
        <begin position="355"/>
        <end position="364"/>
    </location>
</feature>
<reference evidence="3" key="1">
    <citation type="submission" date="2017-01" db="EMBL/GenBank/DDBJ databases">
        <title>Comparative genomics of anhydrobiosis in the tardigrade Hypsibius dujardini.</title>
        <authorList>
            <person name="Yoshida Y."/>
            <person name="Koutsovoulos G."/>
            <person name="Laetsch D."/>
            <person name="Stevens L."/>
            <person name="Kumar S."/>
            <person name="Horikawa D."/>
            <person name="Ishino K."/>
            <person name="Komine S."/>
            <person name="Tomita M."/>
            <person name="Blaxter M."/>
            <person name="Arakawa K."/>
        </authorList>
    </citation>
    <scope>NUCLEOTIDE SEQUENCE [LARGE SCALE GENOMIC DNA]</scope>
    <source>
        <strain evidence="3">Z151</strain>
    </source>
</reference>
<dbReference type="Proteomes" id="UP000192578">
    <property type="component" value="Unassembled WGS sequence"/>
</dbReference>
<sequence length="435" mass="49496">MSSSRRAFEERVQIRCTSVERRAPRRNCRKKIVEIRPKESNVCRGYCSPAKVPVEVLCVSAEPSFDYSFQDNAIEQLKCKLEDIEPRPCGVGEKLARVTDDMTEFRELLTARRREIEDLEVAIYERLGKTEEQLTYQVREFTGNRSTISADERTDRSTVSADGRTDRSTVFADGRIDGSTVSADGRTDRLRVSADGRTDHSIVSADGRTDCSTVSADEWTDRSKVSANGVAIRQALNSIVSEVGCLKKDVMENLCQINKRMECHDEAIDTFCEEITLQIQKFGEQICARRTDVKELRYQVDAKFSAVKAALRRPPRVSSQPSMQDSPEPGEHLLDTVTMIVRSGNEEEPEESLKARKYRPRRKRSDSTPRSVEVVQTDPPVARKKPCKYPRNRNPVMVAAPDATTREDEPRNEIFQEADKLLDKIRKDSKHDMWP</sequence>
<feature type="region of interest" description="Disordered" evidence="1">
    <location>
        <begin position="147"/>
        <end position="166"/>
    </location>
</feature>
<evidence type="ECO:0000313" key="2">
    <source>
        <dbReference type="EMBL" id="OQV21675.1"/>
    </source>
</evidence>
<dbReference type="EMBL" id="MTYJ01000021">
    <property type="protein sequence ID" value="OQV21675.1"/>
    <property type="molecule type" value="Genomic_DNA"/>
</dbReference>
<protein>
    <submittedName>
        <fullName evidence="2">Uncharacterized protein</fullName>
    </submittedName>
</protein>
<feature type="compositionally biased region" description="Basic residues" evidence="1">
    <location>
        <begin position="382"/>
        <end position="391"/>
    </location>
</feature>
<keyword evidence="3" id="KW-1185">Reference proteome</keyword>
<evidence type="ECO:0000256" key="1">
    <source>
        <dbReference type="SAM" id="MobiDB-lite"/>
    </source>
</evidence>
<comment type="caution">
    <text evidence="2">The sequence shown here is derived from an EMBL/GenBank/DDBJ whole genome shotgun (WGS) entry which is preliminary data.</text>
</comment>
<feature type="region of interest" description="Disordered" evidence="1">
    <location>
        <begin position="342"/>
        <end position="435"/>
    </location>
</feature>
<evidence type="ECO:0000313" key="3">
    <source>
        <dbReference type="Proteomes" id="UP000192578"/>
    </source>
</evidence>
<proteinExistence type="predicted"/>
<feature type="compositionally biased region" description="Basic and acidic residues" evidence="1">
    <location>
        <begin position="404"/>
        <end position="435"/>
    </location>
</feature>
<dbReference type="AlphaFoldDB" id="A0A1W0X2J5"/>